<dbReference type="EMBL" id="BARS01031714">
    <property type="protein sequence ID" value="GAG21260.1"/>
    <property type="molecule type" value="Genomic_DNA"/>
</dbReference>
<evidence type="ECO:0000313" key="1">
    <source>
        <dbReference type="EMBL" id="GAG21260.1"/>
    </source>
</evidence>
<gene>
    <name evidence="1" type="ORF">S01H1_49315</name>
</gene>
<feature type="non-terminal residue" evidence="1">
    <location>
        <position position="1"/>
    </location>
</feature>
<organism evidence="1">
    <name type="scientific">marine sediment metagenome</name>
    <dbReference type="NCBI Taxonomy" id="412755"/>
    <lineage>
        <taxon>unclassified sequences</taxon>
        <taxon>metagenomes</taxon>
        <taxon>ecological metagenomes</taxon>
    </lineage>
</organism>
<dbReference type="AlphaFoldDB" id="X0VSP1"/>
<name>X0VSP1_9ZZZZ</name>
<comment type="caution">
    <text evidence="1">The sequence shown here is derived from an EMBL/GenBank/DDBJ whole genome shotgun (WGS) entry which is preliminary data.</text>
</comment>
<protein>
    <submittedName>
        <fullName evidence="1">Uncharacterized protein</fullName>
    </submittedName>
</protein>
<sequence>RARTEIERERDQAIDEVKREFVDLAIRAAEKVVHESLDREKHRRLIEEVLEQAPKREG</sequence>
<proteinExistence type="predicted"/>
<accession>X0VSP1</accession>
<reference evidence="1" key="1">
    <citation type="journal article" date="2014" name="Front. Microbiol.">
        <title>High frequency of phylogenetically diverse reductive dehalogenase-homologous genes in deep subseafloor sedimentary metagenomes.</title>
        <authorList>
            <person name="Kawai M."/>
            <person name="Futagami T."/>
            <person name="Toyoda A."/>
            <person name="Takaki Y."/>
            <person name="Nishi S."/>
            <person name="Hori S."/>
            <person name="Arai W."/>
            <person name="Tsubouchi T."/>
            <person name="Morono Y."/>
            <person name="Uchiyama I."/>
            <person name="Ito T."/>
            <person name="Fujiyama A."/>
            <person name="Inagaki F."/>
            <person name="Takami H."/>
        </authorList>
    </citation>
    <scope>NUCLEOTIDE SEQUENCE</scope>
    <source>
        <strain evidence="1">Expedition CK06-06</strain>
    </source>
</reference>